<dbReference type="RefSeq" id="WP_012930894.1">
    <property type="nucleotide sequence ID" value="NC_013730.1"/>
</dbReference>
<organism evidence="1 2">
    <name type="scientific">Spirosoma linguale (strain ATCC 33905 / DSM 74 / LMG 10896 / Claus 1)</name>
    <dbReference type="NCBI Taxonomy" id="504472"/>
    <lineage>
        <taxon>Bacteria</taxon>
        <taxon>Pseudomonadati</taxon>
        <taxon>Bacteroidota</taxon>
        <taxon>Cytophagia</taxon>
        <taxon>Cytophagales</taxon>
        <taxon>Cytophagaceae</taxon>
        <taxon>Spirosoma</taxon>
    </lineage>
</organism>
<dbReference type="AlphaFoldDB" id="D2QUC8"/>
<dbReference type="Proteomes" id="UP000002028">
    <property type="component" value="Chromosome"/>
</dbReference>
<sequence>MEKEPQNPFAQKDGSPRKGKYIQWHQWEFEHQTHLKEIWRLPIDERRERAVVRQSVQRRWDAEAGNFYNDEEHDRRIQELMKLYKAI</sequence>
<proteinExistence type="predicted"/>
<evidence type="ECO:0000313" key="1">
    <source>
        <dbReference type="EMBL" id="ADB42410.1"/>
    </source>
</evidence>
<evidence type="ECO:0000313" key="2">
    <source>
        <dbReference type="Proteomes" id="UP000002028"/>
    </source>
</evidence>
<dbReference type="EMBL" id="CP001769">
    <property type="protein sequence ID" value="ADB42410.1"/>
    <property type="molecule type" value="Genomic_DNA"/>
</dbReference>
<name>D2QUC8_SPILD</name>
<dbReference type="HOGENOM" id="CLU_2481732_0_0_10"/>
<dbReference type="KEGG" id="sli:Slin_6453"/>
<keyword evidence="2" id="KW-1185">Reference proteome</keyword>
<protein>
    <submittedName>
        <fullName evidence="1">Uncharacterized protein</fullName>
    </submittedName>
</protein>
<accession>D2QUC8</accession>
<reference evidence="1 2" key="1">
    <citation type="journal article" date="2010" name="Stand. Genomic Sci.">
        <title>Complete genome sequence of Spirosoma linguale type strain (1).</title>
        <authorList>
            <person name="Lail K."/>
            <person name="Sikorski J."/>
            <person name="Saunders E."/>
            <person name="Lapidus A."/>
            <person name="Glavina Del Rio T."/>
            <person name="Copeland A."/>
            <person name="Tice H."/>
            <person name="Cheng J.-F."/>
            <person name="Lucas S."/>
            <person name="Nolan M."/>
            <person name="Bruce D."/>
            <person name="Goodwin L."/>
            <person name="Pitluck S."/>
            <person name="Ivanova N."/>
            <person name="Mavromatis K."/>
            <person name="Ovchinnikova G."/>
            <person name="Pati A."/>
            <person name="Chen A."/>
            <person name="Palaniappan K."/>
            <person name="Land M."/>
            <person name="Hauser L."/>
            <person name="Chang Y.-J."/>
            <person name="Jeffries C.D."/>
            <person name="Chain P."/>
            <person name="Brettin T."/>
            <person name="Detter J.C."/>
            <person name="Schuetze A."/>
            <person name="Rohde M."/>
            <person name="Tindall B.J."/>
            <person name="Goeker M."/>
            <person name="Bristow J."/>
            <person name="Eisen J.A."/>
            <person name="Markowitz V."/>
            <person name="Hugenholtz P."/>
            <person name="Kyrpides N.C."/>
            <person name="Klenk H.-P."/>
            <person name="Chen F."/>
        </authorList>
    </citation>
    <scope>NUCLEOTIDE SEQUENCE [LARGE SCALE GENOMIC DNA]</scope>
    <source>
        <strain evidence="2">ATCC 33905 / DSM 74 / LMG 10896 / Claus 1</strain>
    </source>
</reference>
<gene>
    <name evidence="1" type="ordered locus">Slin_6453</name>
</gene>